<dbReference type="InterPro" id="IPR002123">
    <property type="entry name" value="Plipid/glycerol_acylTrfase"/>
</dbReference>
<evidence type="ECO:0000256" key="1">
    <source>
        <dbReference type="ARBA" id="ARBA00022679"/>
    </source>
</evidence>
<keyword evidence="2 4" id="KW-0012">Acyltransferase</keyword>
<dbReference type="GO" id="GO:0003841">
    <property type="term" value="F:1-acylglycerol-3-phosphate O-acyltransferase activity"/>
    <property type="evidence" value="ECO:0007669"/>
    <property type="project" value="TreeGrafter"/>
</dbReference>
<gene>
    <name evidence="4" type="ORF">D2962_00760</name>
</gene>
<dbReference type="AlphaFoldDB" id="A0A3G2R2G8"/>
<proteinExistence type="predicted"/>
<evidence type="ECO:0000313" key="4">
    <source>
        <dbReference type="EMBL" id="AYO29328.1"/>
    </source>
</evidence>
<dbReference type="PANTHER" id="PTHR10434:SF11">
    <property type="entry name" value="1-ACYL-SN-GLYCEROL-3-PHOSPHATE ACYLTRANSFERASE"/>
    <property type="match status" value="1"/>
</dbReference>
<dbReference type="KEGG" id="bacg:D2962_00760"/>
<evidence type="ECO:0000256" key="2">
    <source>
        <dbReference type="ARBA" id="ARBA00023315"/>
    </source>
</evidence>
<organism evidence="4 5">
    <name type="scientific">Biomaibacter acetigenes</name>
    <dbReference type="NCBI Taxonomy" id="2316383"/>
    <lineage>
        <taxon>Bacteria</taxon>
        <taxon>Bacillati</taxon>
        <taxon>Bacillota</taxon>
        <taxon>Clostridia</taxon>
        <taxon>Thermosediminibacterales</taxon>
        <taxon>Tepidanaerobacteraceae</taxon>
        <taxon>Biomaibacter</taxon>
    </lineage>
</organism>
<protein>
    <submittedName>
        <fullName evidence="4">1-acyl-sn-glycerol-3-phosphate acyltransferase</fullName>
    </submittedName>
</protein>
<reference evidence="4 5" key="1">
    <citation type="submission" date="2018-10" db="EMBL/GenBank/DDBJ databases">
        <authorList>
            <person name="Zhang X."/>
        </authorList>
    </citation>
    <scope>NUCLEOTIDE SEQUENCE [LARGE SCALE GENOMIC DNA]</scope>
    <source>
        <strain evidence="4 5">SK-G1</strain>
    </source>
</reference>
<dbReference type="CDD" id="cd07989">
    <property type="entry name" value="LPLAT_AGPAT-like"/>
    <property type="match status" value="1"/>
</dbReference>
<dbReference type="SMART" id="SM00563">
    <property type="entry name" value="PlsC"/>
    <property type="match status" value="1"/>
</dbReference>
<dbReference type="SUPFAM" id="SSF69593">
    <property type="entry name" value="Glycerol-3-phosphate (1)-acyltransferase"/>
    <property type="match status" value="1"/>
</dbReference>
<evidence type="ECO:0000313" key="5">
    <source>
        <dbReference type="Proteomes" id="UP000280960"/>
    </source>
</evidence>
<dbReference type="Pfam" id="PF01553">
    <property type="entry name" value="Acyltransferase"/>
    <property type="match status" value="1"/>
</dbReference>
<evidence type="ECO:0000259" key="3">
    <source>
        <dbReference type="SMART" id="SM00563"/>
    </source>
</evidence>
<dbReference type="EMBL" id="CP033169">
    <property type="protein sequence ID" value="AYO29328.1"/>
    <property type="molecule type" value="Genomic_DNA"/>
</dbReference>
<accession>A0A3G2R2G8</accession>
<dbReference type="GO" id="GO:0006654">
    <property type="term" value="P:phosphatidic acid biosynthetic process"/>
    <property type="evidence" value="ECO:0007669"/>
    <property type="project" value="TreeGrafter"/>
</dbReference>
<dbReference type="Proteomes" id="UP000280960">
    <property type="component" value="Chromosome"/>
</dbReference>
<name>A0A3G2R2G8_9FIRM</name>
<dbReference type="RefSeq" id="WP_122013817.1">
    <property type="nucleotide sequence ID" value="NZ_CP033169.1"/>
</dbReference>
<dbReference type="PANTHER" id="PTHR10434">
    <property type="entry name" value="1-ACYL-SN-GLYCEROL-3-PHOSPHATE ACYLTRANSFERASE"/>
    <property type="match status" value="1"/>
</dbReference>
<feature type="domain" description="Phospholipid/glycerol acyltransferase" evidence="3">
    <location>
        <begin position="34"/>
        <end position="146"/>
    </location>
</feature>
<sequence>MFYSIVKALSFLLFKATGGIRVYGAERLPKKGPLIIVSNHQSLIDPFVLVTCIPMRIVFFAAAYLFKIPVVRQVLTWGGAIPVHGEKGDFGSFKKALEVLQKGGVIGLFPEGGVSPDGNLRPFMQGWAYLAAKSGAQVLPVAIRGSRNVLPVGSFILRRGRITLNIGDVMTFSGQGKVSRENMGEMNEKLDKEFRQLFNAQFNGRIFNGASKSI</sequence>
<keyword evidence="5" id="KW-1185">Reference proteome</keyword>
<keyword evidence="1 4" id="KW-0808">Transferase</keyword>